<protein>
    <recommendedName>
        <fullName evidence="7">WRKY domain-containing protein</fullName>
    </recommendedName>
</protein>
<keyword evidence="5" id="KW-0539">Nucleus</keyword>
<dbReference type="Pfam" id="PF03106">
    <property type="entry name" value="WRKY"/>
    <property type="match status" value="1"/>
</dbReference>
<dbReference type="SUPFAM" id="SSF118290">
    <property type="entry name" value="WRKY DNA-binding domain"/>
    <property type="match status" value="1"/>
</dbReference>
<sequence length="625" mass="67400">MEDVFRRSGHGALPKENKPDDYHSSAGYHHQHEAACKEEILAKVGSKRAYHESSEDLKSLAEHDKDLSLTNQVDVANDKKERSTLESDSKASSSSQKKQDNWLESTRAEMGEVREENQRLRMYLGQLMKDYQALQIKFYNTIQQEKTKKSTSAVDTSHQVVEEDDLVSLSLGRFSSKSIKDQKSKIYSNGKDDEPATNEGHLSLGLDCKFKVSISHNADGELLANPTSPVNSSEDQQKEEAGKMIKAMPSGGDDEMVQQNPLKKARVSVRTRCDTPTMNDGCQWRKYGQKIAKGNPCPRAYYRCTITPSCPVRKQVQRCAEDVSILITTYEGTHNHPLPLSATAMASATSAAASMLLSGSASSSSRTGPNPSAISSTTAADLHGLNFCLSDNSMSKQFYLHNSSLSASPSHPTITLDLTSNPSPSPSQFNRFSSSYAPILKSAPAGLYFSSDIPNAAPWGNGLLSYGSASQPYNRTLQGTLNVSGRPPIEGSHFQPYMQKKTESSLQQPLPDTIAAATEVITSDPSFQSALAGALISIIGSGSTNVGGVDNFAQKLKLGEHFPVASGCSSSPTTKASIACATSYLNKTTSANSQPANLMFLPPSLSFPSTKSASASPADNRDTPK</sequence>
<organism evidence="8 9">
    <name type="scientific">Manihot esculenta</name>
    <name type="common">Cassava</name>
    <name type="synonym">Jatropha manihot</name>
    <dbReference type="NCBI Taxonomy" id="3983"/>
    <lineage>
        <taxon>Eukaryota</taxon>
        <taxon>Viridiplantae</taxon>
        <taxon>Streptophyta</taxon>
        <taxon>Embryophyta</taxon>
        <taxon>Tracheophyta</taxon>
        <taxon>Spermatophyta</taxon>
        <taxon>Magnoliopsida</taxon>
        <taxon>eudicotyledons</taxon>
        <taxon>Gunneridae</taxon>
        <taxon>Pentapetalae</taxon>
        <taxon>rosids</taxon>
        <taxon>fabids</taxon>
        <taxon>Malpighiales</taxon>
        <taxon>Euphorbiaceae</taxon>
        <taxon>Crotonoideae</taxon>
        <taxon>Manihoteae</taxon>
        <taxon>Manihot</taxon>
    </lineage>
</organism>
<comment type="caution">
    <text evidence="8">The sequence shown here is derived from an EMBL/GenBank/DDBJ whole genome shotgun (WGS) entry which is preliminary data.</text>
</comment>
<proteinExistence type="predicted"/>
<feature type="region of interest" description="Disordered" evidence="6">
    <location>
        <begin position="1"/>
        <end position="34"/>
    </location>
</feature>
<gene>
    <name evidence="8" type="ORF">MANES_06G095600v8</name>
</gene>
<feature type="compositionally biased region" description="Basic and acidic residues" evidence="6">
    <location>
        <begin position="13"/>
        <end position="23"/>
    </location>
</feature>
<feature type="compositionally biased region" description="Basic and acidic residues" evidence="6">
    <location>
        <begin position="51"/>
        <end position="67"/>
    </location>
</feature>
<keyword evidence="3" id="KW-0238">DNA-binding</keyword>
<dbReference type="STRING" id="3983.A0A2C9VRH8"/>
<dbReference type="GO" id="GO:0003700">
    <property type="term" value="F:DNA-binding transcription factor activity"/>
    <property type="evidence" value="ECO:0007669"/>
    <property type="project" value="InterPro"/>
</dbReference>
<dbReference type="FunFam" id="2.20.25.80:FF:000002">
    <property type="entry name" value="probable WRKY transcription factor 31"/>
    <property type="match status" value="1"/>
</dbReference>
<dbReference type="OrthoDB" id="1912868at2759"/>
<evidence type="ECO:0000256" key="1">
    <source>
        <dbReference type="ARBA" id="ARBA00004123"/>
    </source>
</evidence>
<dbReference type="Gramene" id="Manes.06G095600.1.v8.1">
    <property type="protein sequence ID" value="Manes.06G095600.1.v8.1.CDS"/>
    <property type="gene ID" value="Manes.06G095600.v8.1"/>
</dbReference>
<evidence type="ECO:0000313" key="8">
    <source>
        <dbReference type="EMBL" id="OAY47655.1"/>
    </source>
</evidence>
<dbReference type="SMART" id="SM00774">
    <property type="entry name" value="WRKY"/>
    <property type="match status" value="1"/>
</dbReference>
<evidence type="ECO:0000256" key="4">
    <source>
        <dbReference type="ARBA" id="ARBA00023163"/>
    </source>
</evidence>
<dbReference type="Proteomes" id="UP000091857">
    <property type="component" value="Chromosome 6"/>
</dbReference>
<dbReference type="InterPro" id="IPR003657">
    <property type="entry name" value="WRKY_dom"/>
</dbReference>
<dbReference type="AlphaFoldDB" id="A0A2C9VRH8"/>
<keyword evidence="2" id="KW-0805">Transcription regulation</keyword>
<keyword evidence="9" id="KW-1185">Reference proteome</keyword>
<evidence type="ECO:0000256" key="6">
    <source>
        <dbReference type="SAM" id="MobiDB-lite"/>
    </source>
</evidence>
<evidence type="ECO:0000256" key="3">
    <source>
        <dbReference type="ARBA" id="ARBA00023125"/>
    </source>
</evidence>
<feature type="region of interest" description="Disordered" evidence="6">
    <location>
        <begin position="51"/>
        <end position="110"/>
    </location>
</feature>
<evidence type="ECO:0000256" key="2">
    <source>
        <dbReference type="ARBA" id="ARBA00023015"/>
    </source>
</evidence>
<dbReference type="EMBL" id="CM004392">
    <property type="protein sequence ID" value="OAY47655.1"/>
    <property type="molecule type" value="Genomic_DNA"/>
</dbReference>
<evidence type="ECO:0000259" key="7">
    <source>
        <dbReference type="PROSITE" id="PS50811"/>
    </source>
</evidence>
<accession>A0A2C9VRH8</accession>
<feature type="region of interest" description="Disordered" evidence="6">
    <location>
        <begin position="220"/>
        <end position="257"/>
    </location>
</feature>
<evidence type="ECO:0000313" key="9">
    <source>
        <dbReference type="Proteomes" id="UP000091857"/>
    </source>
</evidence>
<name>A0A2C9VRH8_MANES</name>
<dbReference type="PROSITE" id="PS50811">
    <property type="entry name" value="WRKY"/>
    <property type="match status" value="1"/>
</dbReference>
<evidence type="ECO:0000256" key="5">
    <source>
        <dbReference type="ARBA" id="ARBA00023242"/>
    </source>
</evidence>
<dbReference type="GO" id="GO:0043565">
    <property type="term" value="F:sequence-specific DNA binding"/>
    <property type="evidence" value="ECO:0007669"/>
    <property type="project" value="InterPro"/>
</dbReference>
<dbReference type="InterPro" id="IPR036576">
    <property type="entry name" value="WRKY_dom_sf"/>
</dbReference>
<dbReference type="InterPro" id="IPR044810">
    <property type="entry name" value="WRKY_plant"/>
</dbReference>
<reference evidence="9" key="1">
    <citation type="journal article" date="2016" name="Nat. Biotechnol.">
        <title>Sequencing wild and cultivated cassava and related species reveals extensive interspecific hybridization and genetic diversity.</title>
        <authorList>
            <person name="Bredeson J.V."/>
            <person name="Lyons J.B."/>
            <person name="Prochnik S.E."/>
            <person name="Wu G.A."/>
            <person name="Ha C.M."/>
            <person name="Edsinger-Gonzales E."/>
            <person name="Grimwood J."/>
            <person name="Schmutz J."/>
            <person name="Rabbi I.Y."/>
            <person name="Egesi C."/>
            <person name="Nauluvula P."/>
            <person name="Lebot V."/>
            <person name="Ndunguru J."/>
            <person name="Mkamilo G."/>
            <person name="Bart R.S."/>
            <person name="Setter T.L."/>
            <person name="Gleadow R.M."/>
            <person name="Kulakow P."/>
            <person name="Ferguson M.E."/>
            <person name="Rounsley S."/>
            <person name="Rokhsar D.S."/>
        </authorList>
    </citation>
    <scope>NUCLEOTIDE SEQUENCE [LARGE SCALE GENOMIC DNA]</scope>
    <source>
        <strain evidence="9">cv. AM560-2</strain>
    </source>
</reference>
<dbReference type="PANTHER" id="PTHR31429">
    <property type="entry name" value="WRKY TRANSCRIPTION FACTOR 36-RELATED"/>
    <property type="match status" value="1"/>
</dbReference>
<feature type="domain" description="WRKY" evidence="7">
    <location>
        <begin position="273"/>
        <end position="339"/>
    </location>
</feature>
<keyword evidence="4" id="KW-0804">Transcription</keyword>
<dbReference type="SMR" id="A0A2C9VRH8"/>
<dbReference type="GO" id="GO:0005634">
    <property type="term" value="C:nucleus"/>
    <property type="evidence" value="ECO:0007669"/>
    <property type="project" value="UniProtKB-SubCell"/>
</dbReference>
<feature type="compositionally biased region" description="Basic and acidic residues" evidence="6">
    <location>
        <begin position="76"/>
        <end position="89"/>
    </location>
</feature>
<dbReference type="Gene3D" id="2.20.25.80">
    <property type="entry name" value="WRKY domain"/>
    <property type="match status" value="1"/>
</dbReference>
<feature type="compositionally biased region" description="Basic and acidic residues" evidence="6">
    <location>
        <begin position="97"/>
        <end position="110"/>
    </location>
</feature>
<feature type="compositionally biased region" description="Polar residues" evidence="6">
    <location>
        <begin position="225"/>
        <end position="234"/>
    </location>
</feature>
<comment type="subcellular location">
    <subcellularLocation>
        <location evidence="1">Nucleus</location>
    </subcellularLocation>
</comment>
<dbReference type="PANTHER" id="PTHR31429:SF86">
    <property type="entry name" value="WRKY TRANSCRIPTION FACTOR 61-RELATED"/>
    <property type="match status" value="1"/>
</dbReference>